<evidence type="ECO:0000313" key="1">
    <source>
        <dbReference type="EMBL" id="KAF6762541.1"/>
    </source>
</evidence>
<dbReference type="EMBL" id="JACGCI010000007">
    <property type="protein sequence ID" value="KAF6762541.1"/>
    <property type="molecule type" value="Genomic_DNA"/>
</dbReference>
<protein>
    <submittedName>
        <fullName evidence="1">Uncharacterized protein</fullName>
    </submittedName>
</protein>
<evidence type="ECO:0000313" key="2">
    <source>
        <dbReference type="Proteomes" id="UP000521943"/>
    </source>
</evidence>
<accession>A0A8H6IET9</accession>
<comment type="caution">
    <text evidence="1">The sequence shown here is derived from an EMBL/GenBank/DDBJ whole genome shotgun (WGS) entry which is preliminary data.</text>
</comment>
<gene>
    <name evidence="1" type="ORF">DFP72DRAFT_841682</name>
</gene>
<name>A0A8H6IET9_9AGAR</name>
<proteinExistence type="predicted"/>
<organism evidence="1 2">
    <name type="scientific">Ephemerocybe angulata</name>
    <dbReference type="NCBI Taxonomy" id="980116"/>
    <lineage>
        <taxon>Eukaryota</taxon>
        <taxon>Fungi</taxon>
        <taxon>Dikarya</taxon>
        <taxon>Basidiomycota</taxon>
        <taxon>Agaricomycotina</taxon>
        <taxon>Agaricomycetes</taxon>
        <taxon>Agaricomycetidae</taxon>
        <taxon>Agaricales</taxon>
        <taxon>Agaricineae</taxon>
        <taxon>Psathyrellaceae</taxon>
        <taxon>Ephemerocybe</taxon>
    </lineage>
</organism>
<dbReference type="AlphaFoldDB" id="A0A8H6IET9"/>
<dbReference type="Proteomes" id="UP000521943">
    <property type="component" value="Unassembled WGS sequence"/>
</dbReference>
<reference evidence="1 2" key="1">
    <citation type="submission" date="2020-07" db="EMBL/GenBank/DDBJ databases">
        <title>Comparative genomics of pyrophilous fungi reveals a link between fire events and developmental genes.</title>
        <authorList>
            <consortium name="DOE Joint Genome Institute"/>
            <person name="Steindorff A.S."/>
            <person name="Carver A."/>
            <person name="Calhoun S."/>
            <person name="Stillman K."/>
            <person name="Liu H."/>
            <person name="Lipzen A."/>
            <person name="Pangilinan J."/>
            <person name="Labutti K."/>
            <person name="Bruns T.D."/>
            <person name="Grigoriev I.V."/>
        </authorList>
    </citation>
    <scope>NUCLEOTIDE SEQUENCE [LARGE SCALE GENOMIC DNA]</scope>
    <source>
        <strain evidence="1 2">CBS 144469</strain>
    </source>
</reference>
<keyword evidence="2" id="KW-1185">Reference proteome</keyword>
<sequence length="125" mass="13101">MSDLPGLPILNIASPVLVAAQSMSDGAGCLSPSALLSFPIPYAFLVKTEVMKGVKDGRGQVPMDVDADVDEQEGVSRFSDSTLADITTSTPKASRIDSNLMVRPGFNISPLPSLFQSIPVPSPPD</sequence>